<protein>
    <submittedName>
        <fullName evidence="7">Alkylated DNA repair protein AlkB</fullName>
    </submittedName>
</protein>
<keyword evidence="8" id="KW-1185">Reference proteome</keyword>
<keyword evidence="3" id="KW-0223">Dioxygenase</keyword>
<dbReference type="InterPro" id="IPR027450">
    <property type="entry name" value="AlkB-like"/>
</dbReference>
<evidence type="ECO:0000256" key="2">
    <source>
        <dbReference type="ARBA" id="ARBA00022723"/>
    </source>
</evidence>
<evidence type="ECO:0000256" key="1">
    <source>
        <dbReference type="ARBA" id="ARBA00001954"/>
    </source>
</evidence>
<evidence type="ECO:0000256" key="3">
    <source>
        <dbReference type="ARBA" id="ARBA00022964"/>
    </source>
</evidence>
<dbReference type="PANTHER" id="PTHR16557">
    <property type="entry name" value="ALKYLATED DNA REPAIR PROTEIN ALKB-RELATED"/>
    <property type="match status" value="1"/>
</dbReference>
<proteinExistence type="predicted"/>
<evidence type="ECO:0000313" key="8">
    <source>
        <dbReference type="Proteomes" id="UP000774617"/>
    </source>
</evidence>
<keyword evidence="5" id="KW-0408">Iron</keyword>
<reference evidence="7 8" key="1">
    <citation type="journal article" date="2021" name="Nat. Commun.">
        <title>Genetic determinants of endophytism in the Arabidopsis root mycobiome.</title>
        <authorList>
            <person name="Mesny F."/>
            <person name="Miyauchi S."/>
            <person name="Thiergart T."/>
            <person name="Pickel B."/>
            <person name="Atanasova L."/>
            <person name="Karlsson M."/>
            <person name="Huettel B."/>
            <person name="Barry K.W."/>
            <person name="Haridas S."/>
            <person name="Chen C."/>
            <person name="Bauer D."/>
            <person name="Andreopoulos W."/>
            <person name="Pangilinan J."/>
            <person name="LaButti K."/>
            <person name="Riley R."/>
            <person name="Lipzen A."/>
            <person name="Clum A."/>
            <person name="Drula E."/>
            <person name="Henrissat B."/>
            <person name="Kohler A."/>
            <person name="Grigoriev I.V."/>
            <person name="Martin F.M."/>
            <person name="Hacquard S."/>
        </authorList>
    </citation>
    <scope>NUCLEOTIDE SEQUENCE [LARGE SCALE GENOMIC DNA]</scope>
    <source>
        <strain evidence="7 8">MPI-SDFR-AT-0080</strain>
    </source>
</reference>
<comment type="cofactor">
    <cofactor evidence="1">
        <name>Fe(2+)</name>
        <dbReference type="ChEBI" id="CHEBI:29033"/>
    </cofactor>
</comment>
<dbReference type="Gene3D" id="2.60.120.590">
    <property type="entry name" value="Alpha-ketoglutarate-dependent dioxygenase AlkB-like"/>
    <property type="match status" value="1"/>
</dbReference>
<dbReference type="Proteomes" id="UP000774617">
    <property type="component" value="Unassembled WGS sequence"/>
</dbReference>
<evidence type="ECO:0000256" key="4">
    <source>
        <dbReference type="ARBA" id="ARBA00023002"/>
    </source>
</evidence>
<name>A0ABQ8FRV8_9PEZI</name>
<evidence type="ECO:0000256" key="5">
    <source>
        <dbReference type="ARBA" id="ARBA00023004"/>
    </source>
</evidence>
<dbReference type="InterPro" id="IPR037151">
    <property type="entry name" value="AlkB-like_sf"/>
</dbReference>
<dbReference type="Pfam" id="PF13532">
    <property type="entry name" value="2OG-FeII_Oxy_2"/>
    <property type="match status" value="1"/>
</dbReference>
<keyword evidence="4" id="KW-0560">Oxidoreductase</keyword>
<dbReference type="EMBL" id="JAGTJR010000070">
    <property type="protein sequence ID" value="KAH7018708.1"/>
    <property type="molecule type" value="Genomic_DNA"/>
</dbReference>
<dbReference type="InterPro" id="IPR004574">
    <property type="entry name" value="Alkb"/>
</dbReference>
<accession>A0ABQ8FRV8</accession>
<dbReference type="PROSITE" id="PS51471">
    <property type="entry name" value="FE2OG_OXY"/>
    <property type="match status" value="1"/>
</dbReference>
<feature type="domain" description="Fe2OG dioxygenase" evidence="6">
    <location>
        <begin position="211"/>
        <end position="349"/>
    </location>
</feature>
<comment type="caution">
    <text evidence="7">The sequence shown here is derived from an EMBL/GenBank/DDBJ whole genome shotgun (WGS) entry which is preliminary data.</text>
</comment>
<evidence type="ECO:0000259" key="6">
    <source>
        <dbReference type="PROSITE" id="PS51471"/>
    </source>
</evidence>
<keyword evidence="2" id="KW-0479">Metal-binding</keyword>
<gene>
    <name evidence="7" type="ORF">B0J12DRAFT_415889</name>
</gene>
<dbReference type="InterPro" id="IPR005123">
    <property type="entry name" value="Oxoglu/Fe-dep_dioxygenase_dom"/>
</dbReference>
<organism evidence="7 8">
    <name type="scientific">Macrophomina phaseolina</name>
    <dbReference type="NCBI Taxonomy" id="35725"/>
    <lineage>
        <taxon>Eukaryota</taxon>
        <taxon>Fungi</taxon>
        <taxon>Dikarya</taxon>
        <taxon>Ascomycota</taxon>
        <taxon>Pezizomycotina</taxon>
        <taxon>Dothideomycetes</taxon>
        <taxon>Dothideomycetes incertae sedis</taxon>
        <taxon>Botryosphaeriales</taxon>
        <taxon>Botryosphaeriaceae</taxon>
        <taxon>Macrophomina</taxon>
    </lineage>
</organism>
<evidence type="ECO:0000313" key="7">
    <source>
        <dbReference type="EMBL" id="KAH7018708.1"/>
    </source>
</evidence>
<dbReference type="SUPFAM" id="SSF51197">
    <property type="entry name" value="Clavaminate synthase-like"/>
    <property type="match status" value="1"/>
</dbReference>
<sequence>MSLDPHERPPDPIRNAYKKYQKLRGAALDDDPELLDLRERNSVDGLRVVRSLSSADLRAAFRAFLADGSTTSSALPEEPVPVYEHRCMPGLHIVPSLFPAPVQKSLLSRLIHRDLSNPAHRTNVHLHYHVPYPPESSSFFSHVPASDPLFIPKDPTVHRPLSITQFLNKKLRWVTLGGQYDWTQKVYPSTPPPPFPADVGALLHGVFPDMEPQAAIVNFYSPGDTLSMHRDVSEGCDRGLVSISIGCDGIFVIGRNEPRVGSSADDLEKDSDILTIRLRSGDAVYMSGPSRFAWHGVPQIVPDTCPEWLENWPAPSTDGLEGGDHEGVYEEWKGWMRAKRINLNVRQMWE</sequence>
<dbReference type="PANTHER" id="PTHR16557:SF2">
    <property type="entry name" value="NUCLEIC ACID DIOXYGENASE ALKBH1"/>
    <property type="match status" value="1"/>
</dbReference>